<dbReference type="SUPFAM" id="SSF52151">
    <property type="entry name" value="FabD/lysophospholipase-like"/>
    <property type="match status" value="1"/>
</dbReference>
<accession>A0ABS8XRM3</accession>
<keyword evidence="1 2" id="KW-0443">Lipid metabolism</keyword>
<keyword evidence="2" id="KW-0378">Hydrolase</keyword>
<dbReference type="PANTHER" id="PTHR10728">
    <property type="entry name" value="CYTOSOLIC PHOSPHOLIPASE A2"/>
    <property type="match status" value="1"/>
</dbReference>
<protein>
    <submittedName>
        <fullName evidence="4">Patatin-like phospholipase family protein</fullName>
    </submittedName>
</protein>
<comment type="caution">
    <text evidence="2">Lacks conserved residue(s) required for the propagation of feature annotation.</text>
</comment>
<gene>
    <name evidence="4" type="ORF">LXT13_04990</name>
</gene>
<evidence type="ECO:0000313" key="4">
    <source>
        <dbReference type="EMBL" id="MCE4553803.1"/>
    </source>
</evidence>
<feature type="short sequence motif" description="DGA/G" evidence="2">
    <location>
        <begin position="220"/>
        <end position="222"/>
    </location>
</feature>
<organism evidence="4 5">
    <name type="scientific">Pelomonas cellulosilytica</name>
    <dbReference type="NCBI Taxonomy" id="2906762"/>
    <lineage>
        <taxon>Bacteria</taxon>
        <taxon>Pseudomonadati</taxon>
        <taxon>Pseudomonadota</taxon>
        <taxon>Betaproteobacteria</taxon>
        <taxon>Burkholderiales</taxon>
        <taxon>Sphaerotilaceae</taxon>
        <taxon>Roseateles</taxon>
    </lineage>
</organism>
<keyword evidence="2" id="KW-0442">Lipid degradation</keyword>
<sequence length="356" mass="38887">MTATKKSIALALSGGGIRAMAFHLGVLKHLAERGVLESVEKISTVSGGSLVIGLLLQQNGMRWPSSEIFLTHSLPGMRGALCSRSLQWGAVRQLLNPKNWRFLLSRANLLALALQREWQVTAALGDLPDVPEWSINGTTAESGKRFRFKFRDIGEYTLGYASATRFPLASALAVSAAFPGGFGPLAMDTGGFEWRKREWDAPVKSAEPLAPPFRKLHLYDGGVYDNLGIEPFFDAGRQRPKHEGHYVICADAGAPLTQGFDMGPLNAFRLKRVADIMSDQARSLRVRTFVHYLQERPFAGAYLAINTPVTAGVKCESAKFASSFPTTLRRLTCEEFDQIALHGAAVAARIRLGDLA</sequence>
<dbReference type="InterPro" id="IPR002641">
    <property type="entry name" value="PNPLA_dom"/>
</dbReference>
<feature type="active site" description="Nucleophile" evidence="2">
    <location>
        <position position="46"/>
    </location>
</feature>
<dbReference type="Proteomes" id="UP001200741">
    <property type="component" value="Unassembled WGS sequence"/>
</dbReference>
<dbReference type="Gene3D" id="3.40.1090.10">
    <property type="entry name" value="Cytosolic phospholipase A2 catalytic domain"/>
    <property type="match status" value="2"/>
</dbReference>
<feature type="active site" description="Proton acceptor" evidence="2">
    <location>
        <position position="220"/>
    </location>
</feature>
<dbReference type="Pfam" id="PF01734">
    <property type="entry name" value="Patatin"/>
    <property type="match status" value="1"/>
</dbReference>
<keyword evidence="5" id="KW-1185">Reference proteome</keyword>
<evidence type="ECO:0000313" key="5">
    <source>
        <dbReference type="Proteomes" id="UP001200741"/>
    </source>
</evidence>
<evidence type="ECO:0000256" key="1">
    <source>
        <dbReference type="ARBA" id="ARBA00023098"/>
    </source>
</evidence>
<comment type="caution">
    <text evidence="4">The sequence shown here is derived from an EMBL/GenBank/DDBJ whole genome shotgun (WGS) entry which is preliminary data.</text>
</comment>
<feature type="domain" description="PNPLA" evidence="3">
    <location>
        <begin position="11"/>
        <end position="233"/>
    </location>
</feature>
<dbReference type="PANTHER" id="PTHR10728:SF40">
    <property type="entry name" value="PATATIN FAMILY PROTEIN"/>
    <property type="match status" value="1"/>
</dbReference>
<evidence type="ECO:0000259" key="3">
    <source>
        <dbReference type="PROSITE" id="PS51635"/>
    </source>
</evidence>
<name>A0ABS8XRM3_9BURK</name>
<reference evidence="4 5" key="1">
    <citation type="submission" date="2021-12" db="EMBL/GenBank/DDBJ databases">
        <title>Genome seq of P8.</title>
        <authorList>
            <person name="Seo T."/>
        </authorList>
    </citation>
    <scope>NUCLEOTIDE SEQUENCE [LARGE SCALE GENOMIC DNA]</scope>
    <source>
        <strain evidence="4 5">P8</strain>
    </source>
</reference>
<proteinExistence type="predicted"/>
<dbReference type="InterPro" id="IPR016035">
    <property type="entry name" value="Acyl_Trfase/lysoPLipase"/>
</dbReference>
<dbReference type="PROSITE" id="PS51635">
    <property type="entry name" value="PNPLA"/>
    <property type="match status" value="1"/>
</dbReference>
<dbReference type="EMBL" id="JAJTWU010000002">
    <property type="protein sequence ID" value="MCE4553803.1"/>
    <property type="molecule type" value="Genomic_DNA"/>
</dbReference>
<dbReference type="RefSeq" id="WP_233370515.1">
    <property type="nucleotide sequence ID" value="NZ_JAJTWU010000002.1"/>
</dbReference>
<evidence type="ECO:0000256" key="2">
    <source>
        <dbReference type="PROSITE-ProRule" id="PRU01161"/>
    </source>
</evidence>